<dbReference type="AlphaFoldDB" id="A0A8X6WPQ4"/>
<gene>
    <name evidence="2" type="ORF">TNIN_43841</name>
</gene>
<feature type="region of interest" description="Disordered" evidence="1">
    <location>
        <begin position="1"/>
        <end position="58"/>
    </location>
</feature>
<sequence length="122" mass="14483">MKKRTKNCSKPAHCRYNPKPLRVSKSGLKKKATFHVKDNPQWNPKRSNSPYKAANGNEATARMIHRKRFLKKQLKNSQTFERIHQELVNRLMLSKMKWAMEDNPELLKWAIVDNTELLKRKK</sequence>
<accession>A0A8X6WPQ4</accession>
<organism evidence="2 3">
    <name type="scientific">Trichonephila inaurata madagascariensis</name>
    <dbReference type="NCBI Taxonomy" id="2747483"/>
    <lineage>
        <taxon>Eukaryota</taxon>
        <taxon>Metazoa</taxon>
        <taxon>Ecdysozoa</taxon>
        <taxon>Arthropoda</taxon>
        <taxon>Chelicerata</taxon>
        <taxon>Arachnida</taxon>
        <taxon>Araneae</taxon>
        <taxon>Araneomorphae</taxon>
        <taxon>Entelegynae</taxon>
        <taxon>Araneoidea</taxon>
        <taxon>Nephilidae</taxon>
        <taxon>Trichonephila</taxon>
        <taxon>Trichonephila inaurata</taxon>
    </lineage>
</organism>
<protein>
    <submittedName>
        <fullName evidence="2">Uncharacterized protein</fullName>
    </submittedName>
</protein>
<feature type="compositionally biased region" description="Polar residues" evidence="1">
    <location>
        <begin position="40"/>
        <end position="50"/>
    </location>
</feature>
<evidence type="ECO:0000256" key="1">
    <source>
        <dbReference type="SAM" id="MobiDB-lite"/>
    </source>
</evidence>
<dbReference type="Proteomes" id="UP000886998">
    <property type="component" value="Unassembled WGS sequence"/>
</dbReference>
<dbReference type="EMBL" id="BMAV01001116">
    <property type="protein sequence ID" value="GFY38930.1"/>
    <property type="molecule type" value="Genomic_DNA"/>
</dbReference>
<name>A0A8X6WPQ4_9ARAC</name>
<evidence type="ECO:0000313" key="2">
    <source>
        <dbReference type="EMBL" id="GFY38930.1"/>
    </source>
</evidence>
<comment type="caution">
    <text evidence="2">The sequence shown here is derived from an EMBL/GenBank/DDBJ whole genome shotgun (WGS) entry which is preliminary data.</text>
</comment>
<evidence type="ECO:0000313" key="3">
    <source>
        <dbReference type="Proteomes" id="UP000886998"/>
    </source>
</evidence>
<reference evidence="2" key="1">
    <citation type="submission" date="2020-08" db="EMBL/GenBank/DDBJ databases">
        <title>Multicomponent nature underlies the extraordinary mechanical properties of spider dragline silk.</title>
        <authorList>
            <person name="Kono N."/>
            <person name="Nakamura H."/>
            <person name="Mori M."/>
            <person name="Yoshida Y."/>
            <person name="Ohtoshi R."/>
            <person name="Malay A.D."/>
            <person name="Moran D.A.P."/>
            <person name="Tomita M."/>
            <person name="Numata K."/>
            <person name="Arakawa K."/>
        </authorList>
    </citation>
    <scope>NUCLEOTIDE SEQUENCE</scope>
</reference>
<keyword evidence="3" id="KW-1185">Reference proteome</keyword>
<proteinExistence type="predicted"/>